<keyword evidence="3" id="KW-1185">Reference proteome</keyword>
<proteinExistence type="predicted"/>
<feature type="region of interest" description="Disordered" evidence="1">
    <location>
        <begin position="47"/>
        <end position="90"/>
    </location>
</feature>
<evidence type="ECO:0008006" key="4">
    <source>
        <dbReference type="Google" id="ProtNLM"/>
    </source>
</evidence>
<evidence type="ECO:0000313" key="3">
    <source>
        <dbReference type="Proteomes" id="UP001285263"/>
    </source>
</evidence>
<comment type="caution">
    <text evidence="2">The sequence shown here is derived from an EMBL/GenBank/DDBJ whole genome shotgun (WGS) entry which is preliminary data.</text>
</comment>
<evidence type="ECO:0000256" key="1">
    <source>
        <dbReference type="SAM" id="MobiDB-lite"/>
    </source>
</evidence>
<evidence type="ECO:0000313" key="2">
    <source>
        <dbReference type="EMBL" id="MDY0749118.1"/>
    </source>
</evidence>
<sequence>MRRIHLVVTAVLGFTLSLGTQPAADASEVVKLARLVITGKRLSPERLEPVAMRRSESPTTTAQTAPQTHSAPTQTASVASTASGQDTQIRNIATPSRGVLSFF</sequence>
<feature type="compositionally biased region" description="Polar residues" evidence="1">
    <location>
        <begin position="76"/>
        <end position="90"/>
    </location>
</feature>
<dbReference type="Proteomes" id="UP001285263">
    <property type="component" value="Unassembled WGS sequence"/>
</dbReference>
<accession>A0ABU5DT77</accession>
<feature type="compositionally biased region" description="Basic and acidic residues" evidence="1">
    <location>
        <begin position="47"/>
        <end position="56"/>
    </location>
</feature>
<feature type="compositionally biased region" description="Low complexity" evidence="1">
    <location>
        <begin position="57"/>
        <end position="75"/>
    </location>
</feature>
<dbReference type="RefSeq" id="WP_320427085.1">
    <property type="nucleotide sequence ID" value="NZ_JAXCLA010000014.1"/>
</dbReference>
<gene>
    <name evidence="2" type="ORF">SNE35_31770</name>
</gene>
<dbReference type="EMBL" id="JAXCLA010000014">
    <property type="protein sequence ID" value="MDY0749118.1"/>
    <property type="molecule type" value="Genomic_DNA"/>
</dbReference>
<organism evidence="2 3">
    <name type="scientific">Roseateles agri</name>
    <dbReference type="NCBI Taxonomy" id="3098619"/>
    <lineage>
        <taxon>Bacteria</taxon>
        <taxon>Pseudomonadati</taxon>
        <taxon>Pseudomonadota</taxon>
        <taxon>Betaproteobacteria</taxon>
        <taxon>Burkholderiales</taxon>
        <taxon>Sphaerotilaceae</taxon>
        <taxon>Roseateles</taxon>
    </lineage>
</organism>
<protein>
    <recommendedName>
        <fullName evidence="4">DUF4148 domain-containing protein</fullName>
    </recommendedName>
</protein>
<name>A0ABU5DT77_9BURK</name>
<reference evidence="2 3" key="1">
    <citation type="submission" date="2023-11" db="EMBL/GenBank/DDBJ databases">
        <title>Paucibacter sp. nov., isolated from fresh soil in Korea.</title>
        <authorList>
            <person name="Le N.T.T."/>
        </authorList>
    </citation>
    <scope>NUCLEOTIDE SEQUENCE [LARGE SCALE GENOMIC DNA]</scope>
    <source>
        <strain evidence="2 3">R3-3</strain>
    </source>
</reference>